<dbReference type="AlphaFoldDB" id="A0A4R3XWH1"/>
<dbReference type="InterPro" id="IPR005358">
    <property type="entry name" value="Puta_zinc/iron-chelating_dom"/>
</dbReference>
<evidence type="ECO:0000313" key="2">
    <source>
        <dbReference type="Proteomes" id="UP000295367"/>
    </source>
</evidence>
<proteinExistence type="predicted"/>
<name>A0A4R3XWH1_9PROT</name>
<protein>
    <submittedName>
        <fullName evidence="1">Putative zinc-or iron-chelating protein</fullName>
    </submittedName>
</protein>
<sequence>MHMLSPEEQSEFLSAIEKVQHAALNQLCANQSIPFAITFISKLQLSVDQVVHTSIDRQSIDCRAGCSHCCNVRVEALEPEIFLIAQELRKNPPDKLREVIVTLRQHVEIVKDVSIQNYHFQCPFLKDHLCSIYPVRPAICIKVHSFDVEKCKTPGAEIPQNLNIVLKSDALIKGTANAYQQIKLSASGHELGQAVLLALTDESSETKWYNGEPIFD</sequence>
<dbReference type="EMBL" id="SMCO01000013">
    <property type="protein sequence ID" value="TCV84085.1"/>
    <property type="molecule type" value="Genomic_DNA"/>
</dbReference>
<gene>
    <name evidence="1" type="ORF">EDC63_11320</name>
</gene>
<comment type="caution">
    <text evidence="1">The sequence shown here is derived from an EMBL/GenBank/DDBJ whole genome shotgun (WGS) entry which is preliminary data.</text>
</comment>
<dbReference type="Pfam" id="PF03692">
    <property type="entry name" value="CxxCxxCC"/>
    <property type="match status" value="1"/>
</dbReference>
<keyword evidence="2" id="KW-1185">Reference proteome</keyword>
<dbReference type="Proteomes" id="UP000295367">
    <property type="component" value="Unassembled WGS sequence"/>
</dbReference>
<reference evidence="1 2" key="1">
    <citation type="submission" date="2019-03" db="EMBL/GenBank/DDBJ databases">
        <title>Genomic Encyclopedia of Type Strains, Phase IV (KMG-IV): sequencing the most valuable type-strain genomes for metagenomic binning, comparative biology and taxonomic classification.</title>
        <authorList>
            <person name="Goeker M."/>
        </authorList>
    </citation>
    <scope>NUCLEOTIDE SEQUENCE [LARGE SCALE GENOMIC DNA]</scope>
    <source>
        <strain evidence="1 2">DSM 100309</strain>
    </source>
</reference>
<accession>A0A4R3XWH1</accession>
<dbReference type="OrthoDB" id="9779822at2"/>
<evidence type="ECO:0000313" key="1">
    <source>
        <dbReference type="EMBL" id="TCV84085.1"/>
    </source>
</evidence>
<organism evidence="1 2">
    <name type="scientific">Sulfurirhabdus autotrophica</name>
    <dbReference type="NCBI Taxonomy" id="1706046"/>
    <lineage>
        <taxon>Bacteria</taxon>
        <taxon>Pseudomonadati</taxon>
        <taxon>Pseudomonadota</taxon>
        <taxon>Betaproteobacteria</taxon>
        <taxon>Nitrosomonadales</taxon>
        <taxon>Sulfuricellaceae</taxon>
        <taxon>Sulfurirhabdus</taxon>
    </lineage>
</organism>